<dbReference type="Pfam" id="PF01740">
    <property type="entry name" value="STAS"/>
    <property type="match status" value="1"/>
</dbReference>
<gene>
    <name evidence="2" type="ordered locus">Spirs_2917</name>
</gene>
<dbReference type="OrthoDB" id="9795051at2"/>
<evidence type="ECO:0000313" key="2">
    <source>
        <dbReference type="EMBL" id="ADK82020.1"/>
    </source>
</evidence>
<keyword evidence="3" id="KW-1185">Reference proteome</keyword>
<accession>E1R3P9</accession>
<dbReference type="AlphaFoldDB" id="E1R3P9"/>
<proteinExistence type="predicted"/>
<dbReference type="PANTHER" id="PTHR33495">
    <property type="entry name" value="ANTI-SIGMA FACTOR ANTAGONIST TM_1081-RELATED-RELATED"/>
    <property type="match status" value="1"/>
</dbReference>
<dbReference type="InterPro" id="IPR036513">
    <property type="entry name" value="STAS_dom_sf"/>
</dbReference>
<protein>
    <submittedName>
        <fullName evidence="2">Anti-sigma-factor antagonist</fullName>
    </submittedName>
</protein>
<dbReference type="HOGENOM" id="CLU_1926255_0_0_12"/>
<dbReference type="PANTHER" id="PTHR33495:SF14">
    <property type="entry name" value="ANTI-SIGMA FACTOR ANTAGONIST"/>
    <property type="match status" value="1"/>
</dbReference>
<dbReference type="STRING" id="573413.Spirs_2917"/>
<dbReference type="RefSeq" id="WP_013255479.1">
    <property type="nucleotide sequence ID" value="NC_014364.1"/>
</dbReference>
<dbReference type="CDD" id="cd07043">
    <property type="entry name" value="STAS_anti-anti-sigma_factors"/>
    <property type="match status" value="1"/>
</dbReference>
<sequence>MQENKKNLEIIDREFTSSQNRAVLESSVSEIRPQAVVARVSGALDGENSTLFLGAAKKLIDVCLEEERGELVIDLHRLTYASSAGIGIMMSILTMARASGVVLLLANPTEKVSSVMHLLGFESFFSIISLE</sequence>
<dbReference type="EMBL" id="CP002116">
    <property type="protein sequence ID" value="ADK82020.1"/>
    <property type="molecule type" value="Genomic_DNA"/>
</dbReference>
<dbReference type="InterPro" id="IPR002645">
    <property type="entry name" value="STAS_dom"/>
</dbReference>
<dbReference type="eggNOG" id="COG1366">
    <property type="taxonomic scope" value="Bacteria"/>
</dbReference>
<dbReference type="Gene3D" id="3.30.750.24">
    <property type="entry name" value="STAS domain"/>
    <property type="match status" value="1"/>
</dbReference>
<reference evidence="2 3" key="1">
    <citation type="journal article" date="2010" name="Stand. Genomic Sci.">
        <title>Complete genome sequence of Spirochaeta smaragdinae type strain (SEBR 4228).</title>
        <authorList>
            <person name="Mavromatis K."/>
            <person name="Yasawong M."/>
            <person name="Chertkov O."/>
            <person name="Lapidus A."/>
            <person name="Lucas S."/>
            <person name="Nolan M."/>
            <person name="Del Rio T.G."/>
            <person name="Tice H."/>
            <person name="Cheng J.F."/>
            <person name="Pitluck S."/>
            <person name="Liolios K."/>
            <person name="Ivanova N."/>
            <person name="Tapia R."/>
            <person name="Han C."/>
            <person name="Bruce D."/>
            <person name="Goodwin L."/>
            <person name="Pati A."/>
            <person name="Chen A."/>
            <person name="Palaniappan K."/>
            <person name="Land M."/>
            <person name="Hauser L."/>
            <person name="Chang Y.J."/>
            <person name="Jeffries C.D."/>
            <person name="Detter J.C."/>
            <person name="Rohde M."/>
            <person name="Brambilla E."/>
            <person name="Spring S."/>
            <person name="Goker M."/>
            <person name="Sikorski J."/>
            <person name="Woyke T."/>
            <person name="Bristow J."/>
            <person name="Eisen J.A."/>
            <person name="Markowitz V."/>
            <person name="Hugenholtz P."/>
            <person name="Klenk H.P."/>
            <person name="Kyrpides N.C."/>
        </authorList>
    </citation>
    <scope>NUCLEOTIDE SEQUENCE [LARGE SCALE GENOMIC DNA]</scope>
    <source>
        <strain evidence="3">DSM 11293 / JCM 15392 / SEBR 4228</strain>
    </source>
</reference>
<dbReference type="Proteomes" id="UP000002318">
    <property type="component" value="Chromosome"/>
</dbReference>
<dbReference type="PROSITE" id="PS50801">
    <property type="entry name" value="STAS"/>
    <property type="match status" value="1"/>
</dbReference>
<feature type="domain" description="STAS" evidence="1">
    <location>
        <begin position="25"/>
        <end position="131"/>
    </location>
</feature>
<evidence type="ECO:0000259" key="1">
    <source>
        <dbReference type="PROSITE" id="PS50801"/>
    </source>
</evidence>
<organism evidence="2 3">
    <name type="scientific">Sediminispirochaeta smaragdinae (strain DSM 11293 / JCM 15392 / SEBR 4228)</name>
    <name type="common">Spirochaeta smaragdinae</name>
    <dbReference type="NCBI Taxonomy" id="573413"/>
    <lineage>
        <taxon>Bacteria</taxon>
        <taxon>Pseudomonadati</taxon>
        <taxon>Spirochaetota</taxon>
        <taxon>Spirochaetia</taxon>
        <taxon>Spirochaetales</taxon>
        <taxon>Spirochaetaceae</taxon>
        <taxon>Sediminispirochaeta</taxon>
    </lineage>
</organism>
<name>E1R3P9_SEDSS</name>
<dbReference type="GO" id="GO:0043856">
    <property type="term" value="F:anti-sigma factor antagonist activity"/>
    <property type="evidence" value="ECO:0007669"/>
    <property type="project" value="TreeGrafter"/>
</dbReference>
<dbReference type="SUPFAM" id="SSF52091">
    <property type="entry name" value="SpoIIaa-like"/>
    <property type="match status" value="1"/>
</dbReference>
<evidence type="ECO:0000313" key="3">
    <source>
        <dbReference type="Proteomes" id="UP000002318"/>
    </source>
</evidence>
<dbReference type="KEGG" id="ssm:Spirs_2917"/>